<evidence type="ECO:0000256" key="2">
    <source>
        <dbReference type="ARBA" id="ARBA00006555"/>
    </source>
</evidence>
<dbReference type="GO" id="GO:0055085">
    <property type="term" value="P:transmembrane transport"/>
    <property type="evidence" value="ECO:0007669"/>
    <property type="project" value="InterPro"/>
</dbReference>
<comment type="subcellular location">
    <subcellularLocation>
        <location evidence="1">Cell inner membrane</location>
        <topology evidence="1">Single-pass membrane protein</topology>
        <orientation evidence="1">Periplasmic side</orientation>
    </subcellularLocation>
</comment>
<feature type="region of interest" description="Disordered" evidence="10">
    <location>
        <begin position="632"/>
        <end position="654"/>
    </location>
</feature>
<dbReference type="GO" id="GO:0031992">
    <property type="term" value="F:energy transducer activity"/>
    <property type="evidence" value="ECO:0007669"/>
    <property type="project" value="TreeGrafter"/>
</dbReference>
<evidence type="ECO:0000313" key="13">
    <source>
        <dbReference type="EMBL" id="GGC54293.1"/>
    </source>
</evidence>
<evidence type="ECO:0000256" key="4">
    <source>
        <dbReference type="ARBA" id="ARBA00022475"/>
    </source>
</evidence>
<feature type="transmembrane region" description="Helical" evidence="11">
    <location>
        <begin position="214"/>
        <end position="234"/>
    </location>
</feature>
<reference evidence="13" key="2">
    <citation type="submission" date="2020-09" db="EMBL/GenBank/DDBJ databases">
        <authorList>
            <person name="Sun Q."/>
            <person name="Zhou Y."/>
        </authorList>
    </citation>
    <scope>NUCLEOTIDE SEQUENCE</scope>
    <source>
        <strain evidence="13">CGMCC 1.15343</strain>
    </source>
</reference>
<dbReference type="InterPro" id="IPR051045">
    <property type="entry name" value="TonB-dependent_transducer"/>
</dbReference>
<evidence type="ECO:0000259" key="12">
    <source>
        <dbReference type="PROSITE" id="PS52015"/>
    </source>
</evidence>
<dbReference type="PROSITE" id="PS52015">
    <property type="entry name" value="TONB_CTD"/>
    <property type="match status" value="1"/>
</dbReference>
<feature type="transmembrane region" description="Helical" evidence="11">
    <location>
        <begin position="36"/>
        <end position="53"/>
    </location>
</feature>
<evidence type="ECO:0000313" key="14">
    <source>
        <dbReference type="Proteomes" id="UP000651668"/>
    </source>
</evidence>
<dbReference type="InterPro" id="IPR006260">
    <property type="entry name" value="TonB/TolA_C"/>
</dbReference>
<feature type="transmembrane region" description="Helical" evidence="11">
    <location>
        <begin position="84"/>
        <end position="106"/>
    </location>
</feature>
<keyword evidence="14" id="KW-1185">Reference proteome</keyword>
<feature type="transmembrane region" description="Helical" evidence="11">
    <location>
        <begin position="6"/>
        <end position="24"/>
    </location>
</feature>
<dbReference type="InterPro" id="IPR008756">
    <property type="entry name" value="Peptidase_M56"/>
</dbReference>
<keyword evidence="7" id="KW-0653">Protein transport</keyword>
<keyword evidence="6 11" id="KW-0812">Transmembrane</keyword>
<dbReference type="PANTHER" id="PTHR33446:SF2">
    <property type="entry name" value="PROTEIN TONB"/>
    <property type="match status" value="1"/>
</dbReference>
<organism evidence="13 14">
    <name type="scientific">Pedobacter quisquiliarum</name>
    <dbReference type="NCBI Taxonomy" id="1834438"/>
    <lineage>
        <taxon>Bacteria</taxon>
        <taxon>Pseudomonadati</taxon>
        <taxon>Bacteroidota</taxon>
        <taxon>Sphingobacteriia</taxon>
        <taxon>Sphingobacteriales</taxon>
        <taxon>Sphingobacteriaceae</taxon>
        <taxon>Pedobacter</taxon>
    </lineage>
</organism>
<evidence type="ECO:0000256" key="8">
    <source>
        <dbReference type="ARBA" id="ARBA00022989"/>
    </source>
</evidence>
<dbReference type="PANTHER" id="PTHR33446">
    <property type="entry name" value="PROTEIN TONB-RELATED"/>
    <property type="match status" value="1"/>
</dbReference>
<keyword evidence="5" id="KW-0997">Cell inner membrane</keyword>
<keyword evidence="8 11" id="KW-1133">Transmembrane helix</keyword>
<comment type="caution">
    <text evidence="13">The sequence shown here is derived from an EMBL/GenBank/DDBJ whole genome shotgun (WGS) entry which is preliminary data.</text>
</comment>
<evidence type="ECO:0000256" key="5">
    <source>
        <dbReference type="ARBA" id="ARBA00022519"/>
    </source>
</evidence>
<name>A0A916X9B3_9SPHI</name>
<sequence>MTWAYYLLQANIYLVVFYGFYKLLLEKETYFQWNRIYLLGSGLLALGIPFIRLDWLTQQPVSQQLSVTVGQLDMMVLPERSADAGMMAIGDVVALLYTAGLLLFFLRFCMLLWRLTSRLYGGANSAVQHGAAYSFLTRKAVDVSLEGHEVINHHEDIHLKQFHSLDVLLMELVAIVNWFNPVVYLYKKALKDNHEFLADEAAANYQGDKEKYSMLLLSAAFKVSPQLLANSFFSKQSLIKKRIYMLHKEKSRKTAVLKYGLYLPLFSGMLLLSSASLRENQAVNEAVESIPFSNPIAVVQSTLPSSVAANEPTTPIVGNEAATLLAQDWAPFYKFLARNIKYPDVARKAQLQGNTQLKFTIEGGDVKGLDALTKLGAGLDTEVMKAILGYNGFKDVTDGNYVLAVAFRLEGANTPIKNEGLKQVEGFTNLQEVNIVGFAHPNALATTKSGVMDFVSVDTPPSFPGGLNKFYSFIGESIKYPEEAVKNKVQGKVFLSFVVEKDGTLSDIQLAGRMLGSGTDEEAMRVLKSSPKWNPGLVDGKPVAVKYHIPIDFSLSKKDEPGTAAKDASLPETKGKVSNVVVTVNGKQMNGEFKTATTTNGKEPKYIIDGVPATKQDLEKINSNDIESVHVEKAKDANSESGGTISITMKKPTK</sequence>
<evidence type="ECO:0000256" key="11">
    <source>
        <dbReference type="SAM" id="Phobius"/>
    </source>
</evidence>
<feature type="transmembrane region" description="Helical" evidence="11">
    <location>
        <begin position="255"/>
        <end position="277"/>
    </location>
</feature>
<dbReference type="Proteomes" id="UP000651668">
    <property type="component" value="Unassembled WGS sequence"/>
</dbReference>
<keyword evidence="3" id="KW-0813">Transport</keyword>
<dbReference type="GO" id="GO:0098797">
    <property type="term" value="C:plasma membrane protein complex"/>
    <property type="evidence" value="ECO:0007669"/>
    <property type="project" value="TreeGrafter"/>
</dbReference>
<proteinExistence type="inferred from homology"/>
<dbReference type="NCBIfam" id="TIGR01352">
    <property type="entry name" value="tonB_Cterm"/>
    <property type="match status" value="1"/>
</dbReference>
<dbReference type="GO" id="GO:0015031">
    <property type="term" value="P:protein transport"/>
    <property type="evidence" value="ECO:0007669"/>
    <property type="project" value="UniProtKB-KW"/>
</dbReference>
<accession>A0A916X9B3</accession>
<dbReference type="CDD" id="cd07341">
    <property type="entry name" value="M56_BlaR1_MecR1_like"/>
    <property type="match status" value="1"/>
</dbReference>
<evidence type="ECO:0000256" key="6">
    <source>
        <dbReference type="ARBA" id="ARBA00022692"/>
    </source>
</evidence>
<dbReference type="AlphaFoldDB" id="A0A916X9B3"/>
<dbReference type="SUPFAM" id="SSF74653">
    <property type="entry name" value="TolA/TonB C-terminal domain"/>
    <property type="match status" value="1"/>
</dbReference>
<protein>
    <submittedName>
        <fullName evidence="13">Cell envelope biogenesis protein TonB</fullName>
    </submittedName>
</protein>
<dbReference type="Pfam" id="PF05569">
    <property type="entry name" value="Peptidase_M56"/>
    <property type="match status" value="1"/>
</dbReference>
<reference evidence="13" key="1">
    <citation type="journal article" date="2014" name="Int. J. Syst. Evol. Microbiol.">
        <title>Complete genome sequence of Corynebacterium casei LMG S-19264T (=DSM 44701T), isolated from a smear-ripened cheese.</title>
        <authorList>
            <consortium name="US DOE Joint Genome Institute (JGI-PGF)"/>
            <person name="Walter F."/>
            <person name="Albersmeier A."/>
            <person name="Kalinowski J."/>
            <person name="Ruckert C."/>
        </authorList>
    </citation>
    <scope>NUCLEOTIDE SEQUENCE</scope>
    <source>
        <strain evidence="13">CGMCC 1.15343</strain>
    </source>
</reference>
<dbReference type="RefSeq" id="WP_188625243.1">
    <property type="nucleotide sequence ID" value="NZ_BMIL01000002.1"/>
</dbReference>
<keyword evidence="4" id="KW-1003">Cell membrane</keyword>
<evidence type="ECO:0000256" key="1">
    <source>
        <dbReference type="ARBA" id="ARBA00004383"/>
    </source>
</evidence>
<evidence type="ECO:0000256" key="7">
    <source>
        <dbReference type="ARBA" id="ARBA00022927"/>
    </source>
</evidence>
<feature type="transmembrane region" description="Helical" evidence="11">
    <location>
        <begin position="167"/>
        <end position="186"/>
    </location>
</feature>
<keyword evidence="9 11" id="KW-0472">Membrane</keyword>
<evidence type="ECO:0000256" key="9">
    <source>
        <dbReference type="ARBA" id="ARBA00023136"/>
    </source>
</evidence>
<gene>
    <name evidence="13" type="ORF">GCM10011387_04780</name>
</gene>
<evidence type="ECO:0000256" key="10">
    <source>
        <dbReference type="SAM" id="MobiDB-lite"/>
    </source>
</evidence>
<feature type="domain" description="TonB C-terminal" evidence="12">
    <location>
        <begin position="465"/>
        <end position="562"/>
    </location>
</feature>
<dbReference type="EMBL" id="BMIL01000002">
    <property type="protein sequence ID" value="GGC54293.1"/>
    <property type="molecule type" value="Genomic_DNA"/>
</dbReference>
<dbReference type="Pfam" id="PF03544">
    <property type="entry name" value="TonB_C"/>
    <property type="match status" value="1"/>
</dbReference>
<dbReference type="InterPro" id="IPR037682">
    <property type="entry name" value="TonB_C"/>
</dbReference>
<evidence type="ECO:0000256" key="3">
    <source>
        <dbReference type="ARBA" id="ARBA00022448"/>
    </source>
</evidence>
<comment type="similarity">
    <text evidence="2">Belongs to the TonB family.</text>
</comment>
<dbReference type="Gene3D" id="3.30.1150.10">
    <property type="match status" value="2"/>
</dbReference>